<evidence type="ECO:0000256" key="1">
    <source>
        <dbReference type="ARBA" id="ARBA00022603"/>
    </source>
</evidence>
<dbReference type="EC" id="2.1.1.44" evidence="4"/>
<dbReference type="NCBIfam" id="TIGR03438">
    <property type="entry name" value="egtD_ergothio"/>
    <property type="match status" value="1"/>
</dbReference>
<sequence>MDVECLPALSGIRPRQRGGRRVQRKVHVRPACPARGERDHTGRARAGDLPELLPRTVALGVRRSETRAVTVQLDSALAADASVGLWLDPPVLPTKWLYDGRGSRLFDEITRLPEYYPTRRETSILTDRAGEIVAETESVMMVEFGSGTSTKTRLLLDAFSAAGRPFTYVPVDVSAPMLAESSAILARDYPTIEIRPVEADFTQPHLTLPHADGPRVAVFLGGTIGNFDDDDRGVFFTRVASALTPGDYFLLGADLIKDTGRLVAAYNDKAGVTADFNRNMIEVLRTGLGATGLYTDDFDHIARWNPVRHRIEMWLRARRPVHATFAALERDWDLAAGTEILTEISTKFELSALHEELASAGLAQVDTWTDPFGDFSLTLSRR</sequence>
<dbReference type="PIRSF" id="PIRSF018005">
    <property type="entry name" value="UCP018005"/>
    <property type="match status" value="1"/>
</dbReference>
<evidence type="ECO:0000313" key="4">
    <source>
        <dbReference type="EMBL" id="NDK92240.1"/>
    </source>
</evidence>
<evidence type="ECO:0000313" key="5">
    <source>
        <dbReference type="Proteomes" id="UP000466307"/>
    </source>
</evidence>
<reference evidence="4 5" key="1">
    <citation type="submission" date="2020-01" db="EMBL/GenBank/DDBJ databases">
        <title>Investigation of new actinobacteria for the biodesulphurisation of diesel fuel.</title>
        <authorList>
            <person name="Athi Narayanan S.M."/>
        </authorList>
    </citation>
    <scope>NUCLEOTIDE SEQUENCE [LARGE SCALE GENOMIC DNA]</scope>
    <source>
        <strain evidence="4 5">213E</strain>
    </source>
</reference>
<dbReference type="InterPro" id="IPR051128">
    <property type="entry name" value="EgtD_Methyltrsf_superfamily"/>
</dbReference>
<dbReference type="PANTHER" id="PTHR43397">
    <property type="entry name" value="ERGOTHIONEINE BIOSYNTHESIS PROTEIN 1"/>
    <property type="match status" value="1"/>
</dbReference>
<dbReference type="AlphaFoldDB" id="A0A7K3LVC5"/>
<dbReference type="EMBL" id="JAADZU010000108">
    <property type="protein sequence ID" value="NDK92240.1"/>
    <property type="molecule type" value="Genomic_DNA"/>
</dbReference>
<dbReference type="SUPFAM" id="SSF53335">
    <property type="entry name" value="S-adenosyl-L-methionine-dependent methyltransferases"/>
    <property type="match status" value="1"/>
</dbReference>
<protein>
    <submittedName>
        <fullName evidence="4">L-histidine N(Alpha)-methyltransferase</fullName>
        <ecNumber evidence="4">2.1.1.44</ecNumber>
    </submittedName>
</protein>
<feature type="domain" description="Histidine-specific methyltransferase SAM-dependent" evidence="3">
    <location>
        <begin position="79"/>
        <end position="381"/>
    </location>
</feature>
<dbReference type="InterPro" id="IPR019257">
    <property type="entry name" value="MeTrfase_dom"/>
</dbReference>
<gene>
    <name evidence="4" type="primary">egtD</name>
    <name evidence="4" type="ORF">GYA93_22155</name>
</gene>
<dbReference type="Gene3D" id="3.40.50.150">
    <property type="entry name" value="Vaccinia Virus protein VP39"/>
    <property type="match status" value="1"/>
</dbReference>
<evidence type="ECO:0000256" key="2">
    <source>
        <dbReference type="ARBA" id="ARBA00022679"/>
    </source>
</evidence>
<keyword evidence="5" id="KW-1185">Reference proteome</keyword>
<accession>A0A7K3LVC5</accession>
<evidence type="ECO:0000259" key="3">
    <source>
        <dbReference type="Pfam" id="PF10017"/>
    </source>
</evidence>
<dbReference type="GO" id="GO:0052706">
    <property type="term" value="F:L-histidine N(alpha)-methyltransferase activity"/>
    <property type="evidence" value="ECO:0007669"/>
    <property type="project" value="UniProtKB-EC"/>
</dbReference>
<dbReference type="Pfam" id="PF10017">
    <property type="entry name" value="Methyltransf_33"/>
    <property type="match status" value="1"/>
</dbReference>
<organism evidence="4 5">
    <name type="scientific">Gordonia desulfuricans</name>
    <dbReference type="NCBI Taxonomy" id="89051"/>
    <lineage>
        <taxon>Bacteria</taxon>
        <taxon>Bacillati</taxon>
        <taxon>Actinomycetota</taxon>
        <taxon>Actinomycetes</taxon>
        <taxon>Mycobacteriales</taxon>
        <taxon>Gordoniaceae</taxon>
        <taxon>Gordonia</taxon>
    </lineage>
</organism>
<comment type="caution">
    <text evidence="4">The sequence shown here is derived from an EMBL/GenBank/DDBJ whole genome shotgun (WGS) entry which is preliminary data.</text>
</comment>
<dbReference type="InterPro" id="IPR017804">
    <property type="entry name" value="MeTrfase_EgtD-like"/>
</dbReference>
<dbReference type="Proteomes" id="UP000466307">
    <property type="component" value="Unassembled WGS sequence"/>
</dbReference>
<keyword evidence="2 4" id="KW-0808">Transferase</keyword>
<name>A0A7K3LVC5_9ACTN</name>
<dbReference type="PANTHER" id="PTHR43397:SF1">
    <property type="entry name" value="ERGOTHIONEINE BIOSYNTHESIS PROTEIN 1"/>
    <property type="match status" value="1"/>
</dbReference>
<dbReference type="InterPro" id="IPR029063">
    <property type="entry name" value="SAM-dependent_MTases_sf"/>
</dbReference>
<proteinExistence type="predicted"/>
<dbReference type="InterPro" id="IPR035094">
    <property type="entry name" value="EgtD"/>
</dbReference>
<dbReference type="GO" id="GO:0032259">
    <property type="term" value="P:methylation"/>
    <property type="evidence" value="ECO:0007669"/>
    <property type="project" value="UniProtKB-KW"/>
</dbReference>
<keyword evidence="1 4" id="KW-0489">Methyltransferase</keyword>